<dbReference type="PANTHER" id="PTHR47331">
    <property type="entry name" value="PHD-TYPE DOMAIN-CONTAINING PROTEIN"/>
    <property type="match status" value="1"/>
</dbReference>
<protein>
    <recommendedName>
        <fullName evidence="11">PHD-type domain-containing protein</fullName>
    </recommendedName>
</protein>
<sequence>MPGGQQAASTQTLARTLLNAEALKKWISENPGSNRIRTFLLHRSQLKEDLNCDSCENSIAEEDHIVKINDRELLDGTDNFIWCTTCDQIEHLSCLKLKKLSDDQAPWICPDCKEDPDNPSAQELVKERRTTHSLDRRLKVISAPPADPNTYEEIMSFFVKSLQVDIVHGVPDLLQVKARIEEQKKQAESLGQKLNEAAVKITDLKSTIDTQAEEIVQLKIDLSRNTSTRKPSSENQSEEKQARIPFMTYAEDYGTSFNAFQDTAVNNGRKNRTYTTEESPLDRTMEVCKTIQLQTLRNVLPIVREFNGDSSKWLTFERQVNLVKSEGEYNSQFMKYLIRDKLSGIAAALVENLYETHEWDEIMNVLKDAFGNPNLVVDARRKQVQKIKLPIKLTHAAVIEAKTIVNGYTQACRQANVQAHDRSLALLIYNQLDQRYCEGYYAFFKQQHPYETREERLDVIMEYLDSIKDTLPPGTYTFSELKDSPKTPKPCTNVIATITSDPPKPGTSSQSNPRSTNTKPRSEVYEIRNINEAKHQGYDLEKLKTYPARCLSCGRDGHYTVECTGYKRKSIKERQRFNEISSAKPDKPSIQPAQTDAYSGLPVPSTQGNNSAVFTNLPSDGFLMLTASSTSTTNVESSPRTIKLFRTLIQHNNKVAAAFTVGDSAAEISLIKRSLIDALGITGPPAVVGIQWTDNSSKNITGIKVDILIKGILPDSEEILVKDCYAVDDFNLPPRSLNVEQLKENYPYLSSIPFESYQNAVPAVLLGSRHAALIEAVKPVWEDGEGKPIGVLTKLGYSIYGPSNEDQQLSALNAIASEVENDIEFITNEQLSEQLEVSVSLENMHLKPINTQLTEDEKSALAQAENSLTHLPSGHIQMPLIWKLVNGKRPTLPDNFPMVLRRQLAQERKLQKHPELLEAFNNNFKTEIDAGYIRGATLNDMHTEHNVNYVPMSLVVNANKRPIKTRNVYDASAKYKGTSLNANLLAGPNLLIDLLKPLMSMQECAIAITGDVQSMFNRFESIL</sequence>
<dbReference type="PROSITE" id="PS50016">
    <property type="entry name" value="ZF_PHD_2"/>
    <property type="match status" value="1"/>
</dbReference>
<comment type="caution">
    <text evidence="9">The sequence shown here is derived from an EMBL/GenBank/DDBJ whole genome shotgun (WGS) entry which is preliminary data.</text>
</comment>
<feature type="region of interest" description="Disordered" evidence="6">
    <location>
        <begin position="497"/>
        <end position="524"/>
    </location>
</feature>
<accession>A0A9J6BVJ8</accession>
<gene>
    <name evidence="9" type="ORF">PVAND_003943</name>
</gene>
<dbReference type="EMBL" id="JADBJN010000003">
    <property type="protein sequence ID" value="KAG5673945.1"/>
    <property type="molecule type" value="Genomic_DNA"/>
</dbReference>
<keyword evidence="3" id="KW-0862">Zinc</keyword>
<dbReference type="InterPro" id="IPR019787">
    <property type="entry name" value="Znf_PHD-finger"/>
</dbReference>
<evidence type="ECO:0000313" key="9">
    <source>
        <dbReference type="EMBL" id="KAG5673945.1"/>
    </source>
</evidence>
<keyword evidence="1" id="KW-0479">Metal-binding</keyword>
<dbReference type="Proteomes" id="UP001107558">
    <property type="component" value="Chromosome 3"/>
</dbReference>
<dbReference type="PROSITE" id="PS50158">
    <property type="entry name" value="ZF_CCHC"/>
    <property type="match status" value="1"/>
</dbReference>
<evidence type="ECO:0000256" key="2">
    <source>
        <dbReference type="ARBA" id="ARBA00022771"/>
    </source>
</evidence>
<evidence type="ECO:0000256" key="3">
    <source>
        <dbReference type="ARBA" id="ARBA00022833"/>
    </source>
</evidence>
<keyword evidence="5" id="KW-0175">Coiled coil</keyword>
<feature type="domain" description="PHD-type" evidence="7">
    <location>
        <begin position="49"/>
        <end position="115"/>
    </location>
</feature>
<dbReference type="GO" id="GO:0008270">
    <property type="term" value="F:zinc ion binding"/>
    <property type="evidence" value="ECO:0007669"/>
    <property type="project" value="UniProtKB-KW"/>
</dbReference>
<evidence type="ECO:0000256" key="5">
    <source>
        <dbReference type="SAM" id="Coils"/>
    </source>
</evidence>
<reference evidence="9" key="1">
    <citation type="submission" date="2021-03" db="EMBL/GenBank/DDBJ databases">
        <title>Chromosome level genome of the anhydrobiotic midge Polypedilum vanderplanki.</title>
        <authorList>
            <person name="Yoshida Y."/>
            <person name="Kikawada T."/>
            <person name="Gusev O."/>
        </authorList>
    </citation>
    <scope>NUCLEOTIDE SEQUENCE</scope>
    <source>
        <strain evidence="9">NIAS01</strain>
        <tissue evidence="9">Whole body or cell culture</tissue>
    </source>
</reference>
<feature type="coiled-coil region" evidence="5">
    <location>
        <begin position="173"/>
        <end position="200"/>
    </location>
</feature>
<feature type="compositionally biased region" description="Polar residues" evidence="6">
    <location>
        <begin position="497"/>
        <end position="519"/>
    </location>
</feature>
<keyword evidence="10" id="KW-1185">Reference proteome</keyword>
<dbReference type="InterPro" id="IPR001878">
    <property type="entry name" value="Znf_CCHC"/>
</dbReference>
<evidence type="ECO:0008006" key="11">
    <source>
        <dbReference type="Google" id="ProtNLM"/>
    </source>
</evidence>
<dbReference type="OrthoDB" id="7762482at2759"/>
<evidence type="ECO:0000259" key="8">
    <source>
        <dbReference type="PROSITE" id="PS50158"/>
    </source>
</evidence>
<dbReference type="SUPFAM" id="SSF57903">
    <property type="entry name" value="FYVE/PHD zinc finger"/>
    <property type="match status" value="1"/>
</dbReference>
<dbReference type="SMART" id="SM00249">
    <property type="entry name" value="PHD"/>
    <property type="match status" value="1"/>
</dbReference>
<evidence type="ECO:0000313" key="10">
    <source>
        <dbReference type="Proteomes" id="UP001107558"/>
    </source>
</evidence>
<evidence type="ECO:0000259" key="7">
    <source>
        <dbReference type="PROSITE" id="PS50016"/>
    </source>
</evidence>
<dbReference type="PANTHER" id="PTHR47331:SF5">
    <property type="entry name" value="RIBONUCLEASE H"/>
    <property type="match status" value="1"/>
</dbReference>
<feature type="domain" description="CCHC-type" evidence="8">
    <location>
        <begin position="549"/>
        <end position="563"/>
    </location>
</feature>
<name>A0A9J6BVJ8_POLVA</name>
<dbReference type="AlphaFoldDB" id="A0A9J6BVJ8"/>
<evidence type="ECO:0000256" key="1">
    <source>
        <dbReference type="ARBA" id="ARBA00022723"/>
    </source>
</evidence>
<keyword evidence="2 4" id="KW-0863">Zinc-finger</keyword>
<dbReference type="Gene3D" id="3.30.40.10">
    <property type="entry name" value="Zinc/RING finger domain, C3HC4 (zinc finger)"/>
    <property type="match status" value="1"/>
</dbReference>
<dbReference type="InterPro" id="IPR013083">
    <property type="entry name" value="Znf_RING/FYVE/PHD"/>
</dbReference>
<dbReference type="InterPro" id="IPR001965">
    <property type="entry name" value="Znf_PHD"/>
</dbReference>
<evidence type="ECO:0000256" key="6">
    <source>
        <dbReference type="SAM" id="MobiDB-lite"/>
    </source>
</evidence>
<dbReference type="InterPro" id="IPR011011">
    <property type="entry name" value="Znf_FYVE_PHD"/>
</dbReference>
<organism evidence="9 10">
    <name type="scientific">Polypedilum vanderplanki</name>
    <name type="common">Sleeping chironomid midge</name>
    <dbReference type="NCBI Taxonomy" id="319348"/>
    <lineage>
        <taxon>Eukaryota</taxon>
        <taxon>Metazoa</taxon>
        <taxon>Ecdysozoa</taxon>
        <taxon>Arthropoda</taxon>
        <taxon>Hexapoda</taxon>
        <taxon>Insecta</taxon>
        <taxon>Pterygota</taxon>
        <taxon>Neoptera</taxon>
        <taxon>Endopterygota</taxon>
        <taxon>Diptera</taxon>
        <taxon>Nematocera</taxon>
        <taxon>Chironomoidea</taxon>
        <taxon>Chironomidae</taxon>
        <taxon>Chironominae</taxon>
        <taxon>Polypedilum</taxon>
        <taxon>Polypedilum</taxon>
    </lineage>
</organism>
<dbReference type="GO" id="GO:0003676">
    <property type="term" value="F:nucleic acid binding"/>
    <property type="evidence" value="ECO:0007669"/>
    <property type="project" value="InterPro"/>
</dbReference>
<proteinExistence type="predicted"/>
<evidence type="ECO:0000256" key="4">
    <source>
        <dbReference type="PROSITE-ProRule" id="PRU00047"/>
    </source>
</evidence>